<accession>A0ABR9V3X8</accession>
<dbReference type="Pfam" id="PF08670">
    <property type="entry name" value="MEKHLA"/>
    <property type="match status" value="1"/>
</dbReference>
<evidence type="ECO:0000259" key="1">
    <source>
        <dbReference type="Pfam" id="PF08670"/>
    </source>
</evidence>
<dbReference type="Proteomes" id="UP000654604">
    <property type="component" value="Unassembled WGS sequence"/>
</dbReference>
<keyword evidence="3" id="KW-1185">Reference proteome</keyword>
<protein>
    <submittedName>
        <fullName evidence="2">MEKHLA domain-containing protein</fullName>
    </submittedName>
</protein>
<comment type="caution">
    <text evidence="2">The sequence shown here is derived from an EMBL/GenBank/DDBJ whole genome shotgun (WGS) entry which is preliminary data.</text>
</comment>
<organism evidence="2 3">
    <name type="scientific">Cyanobacterium stanieri LEGE 03274</name>
    <dbReference type="NCBI Taxonomy" id="1828756"/>
    <lineage>
        <taxon>Bacteria</taxon>
        <taxon>Bacillati</taxon>
        <taxon>Cyanobacteriota</taxon>
        <taxon>Cyanophyceae</taxon>
        <taxon>Oscillatoriophycideae</taxon>
        <taxon>Chroococcales</taxon>
        <taxon>Geminocystaceae</taxon>
        <taxon>Cyanobacterium</taxon>
    </lineage>
</organism>
<reference evidence="2 3" key="1">
    <citation type="submission" date="2020-10" db="EMBL/GenBank/DDBJ databases">
        <authorList>
            <person name="Castelo-Branco R."/>
            <person name="Eusebio N."/>
            <person name="Adriana R."/>
            <person name="Vieira A."/>
            <person name="Brugerolle De Fraissinette N."/>
            <person name="Rezende De Castro R."/>
            <person name="Schneider M.P."/>
            <person name="Vasconcelos V."/>
            <person name="Leao P.N."/>
        </authorList>
    </citation>
    <scope>NUCLEOTIDE SEQUENCE [LARGE SCALE GENOMIC DNA]</scope>
    <source>
        <strain evidence="2 3">LEGE 03274</strain>
    </source>
</reference>
<feature type="domain" description="MEKHLA" evidence="1">
    <location>
        <begin position="12"/>
        <end position="152"/>
    </location>
</feature>
<evidence type="ECO:0000313" key="3">
    <source>
        <dbReference type="Proteomes" id="UP000654604"/>
    </source>
</evidence>
<dbReference type="RefSeq" id="WP_193800398.1">
    <property type="nucleotide sequence ID" value="NZ_JADEWC010000009.1"/>
</dbReference>
<sequence length="154" mass="18278">MINIWQNQQIISWSQIILNSYQKLLNKELINRKGDELSEARNLFYAPMVVFSHNTLSDPLYNYGNEKGLILWDMTWEQLTKTPSRTTTELLLREERERLLQETNTKGYVTDYQGVRISRTGIQYHIKDITMWNLFDDSDNYCGQAATFSQWEKL</sequence>
<name>A0ABR9V3X8_9CHRO</name>
<dbReference type="InterPro" id="IPR013978">
    <property type="entry name" value="MEKHLA"/>
</dbReference>
<evidence type="ECO:0000313" key="2">
    <source>
        <dbReference type="EMBL" id="MBE9222241.1"/>
    </source>
</evidence>
<gene>
    <name evidence="2" type="ORF">IQ215_05975</name>
</gene>
<proteinExistence type="predicted"/>
<dbReference type="EMBL" id="JADEWC010000009">
    <property type="protein sequence ID" value="MBE9222241.1"/>
    <property type="molecule type" value="Genomic_DNA"/>
</dbReference>